<evidence type="ECO:0000256" key="1">
    <source>
        <dbReference type="ARBA" id="ARBA00004651"/>
    </source>
</evidence>
<evidence type="ECO:0000256" key="6">
    <source>
        <dbReference type="RuleBase" id="RU366058"/>
    </source>
</evidence>
<dbReference type="EMBL" id="SLUL01000004">
    <property type="protein sequence ID" value="TCL51084.1"/>
    <property type="molecule type" value="Genomic_DNA"/>
</dbReference>
<feature type="domain" description="VTT" evidence="7">
    <location>
        <begin position="44"/>
        <end position="161"/>
    </location>
</feature>
<organism evidence="8 9">
    <name type="scientific">Thermolongibacillus altinsuensis</name>
    <dbReference type="NCBI Taxonomy" id="575256"/>
    <lineage>
        <taxon>Bacteria</taxon>
        <taxon>Bacillati</taxon>
        <taxon>Bacillota</taxon>
        <taxon>Bacilli</taxon>
        <taxon>Bacillales</taxon>
        <taxon>Anoxybacillaceae</taxon>
        <taxon>Thermolongibacillus</taxon>
    </lineage>
</organism>
<dbReference type="AlphaFoldDB" id="A0A4R1QF92"/>
<protein>
    <recommendedName>
        <fullName evidence="6">TVP38/TMEM64 family membrane protein</fullName>
    </recommendedName>
</protein>
<gene>
    <name evidence="8" type="ORF">EDD69_104137</name>
</gene>
<comment type="similarity">
    <text evidence="6">Belongs to the TVP38/TMEM64 family.</text>
</comment>
<keyword evidence="3 6" id="KW-0812">Transmembrane</keyword>
<dbReference type="PANTHER" id="PTHR12677:SF55">
    <property type="entry name" value="UNDECAPRENYL PHOSPHATE TRANSPORTER SAOUHSC_00901-RELATED"/>
    <property type="match status" value="1"/>
</dbReference>
<evidence type="ECO:0000313" key="9">
    <source>
        <dbReference type="Proteomes" id="UP000295658"/>
    </source>
</evidence>
<evidence type="ECO:0000256" key="3">
    <source>
        <dbReference type="ARBA" id="ARBA00022692"/>
    </source>
</evidence>
<evidence type="ECO:0000256" key="5">
    <source>
        <dbReference type="ARBA" id="ARBA00023136"/>
    </source>
</evidence>
<feature type="transmembrane region" description="Helical" evidence="6">
    <location>
        <begin position="141"/>
        <end position="164"/>
    </location>
</feature>
<keyword evidence="9" id="KW-1185">Reference proteome</keyword>
<feature type="transmembrane region" description="Helical" evidence="6">
    <location>
        <begin position="63"/>
        <end position="80"/>
    </location>
</feature>
<keyword evidence="2 6" id="KW-1003">Cell membrane</keyword>
<dbReference type="PANTHER" id="PTHR12677">
    <property type="entry name" value="GOLGI APPARATUS MEMBRANE PROTEIN TVP38-RELATED"/>
    <property type="match status" value="1"/>
</dbReference>
<comment type="subcellular location">
    <subcellularLocation>
        <location evidence="1 6">Cell membrane</location>
        <topology evidence="1 6">Multi-pass membrane protein</topology>
    </subcellularLocation>
</comment>
<dbReference type="GO" id="GO:0005886">
    <property type="term" value="C:plasma membrane"/>
    <property type="evidence" value="ECO:0007669"/>
    <property type="project" value="UniProtKB-SubCell"/>
</dbReference>
<accession>A0A4R1QF92</accession>
<dbReference type="OrthoDB" id="1651121at2"/>
<evidence type="ECO:0000313" key="8">
    <source>
        <dbReference type="EMBL" id="TCL51084.1"/>
    </source>
</evidence>
<feature type="transmembrane region" description="Helical" evidence="6">
    <location>
        <begin position="109"/>
        <end position="129"/>
    </location>
</feature>
<name>A0A4R1QF92_9BACL</name>
<dbReference type="Pfam" id="PF09335">
    <property type="entry name" value="VTT_dom"/>
    <property type="match status" value="1"/>
</dbReference>
<dbReference type="RefSeq" id="WP_132947846.1">
    <property type="nucleotide sequence ID" value="NZ_BSVG01000004.1"/>
</dbReference>
<keyword evidence="5 6" id="KW-0472">Membrane</keyword>
<reference evidence="8 9" key="1">
    <citation type="submission" date="2019-03" db="EMBL/GenBank/DDBJ databases">
        <title>Genomic Encyclopedia of Type Strains, Phase IV (KMG-IV): sequencing the most valuable type-strain genomes for metagenomic binning, comparative biology and taxonomic classification.</title>
        <authorList>
            <person name="Goeker M."/>
        </authorList>
    </citation>
    <scope>NUCLEOTIDE SEQUENCE [LARGE SCALE GENOMIC DNA]</scope>
    <source>
        <strain evidence="8 9">DSM 24979</strain>
    </source>
</reference>
<sequence length="203" mass="23083">MGLEELKQWFTISNMLKMLDEYRSFGIVPGIALPMAEAFLPFLPLFVFVMANAAAFGLWKGFFISWFGTSLGALLVFLGVRKVGQQRFFSFLHRHPKIRRMINWIERRGFGPLFLLLCFPFTPSAAVNVVAGLSRISVQQYMLAVVFGKMVMVFVISFIGYDIVALIQQPLRTVFVALVIFLLWYVGKKVETILAINDENKKG</sequence>
<evidence type="ECO:0000256" key="2">
    <source>
        <dbReference type="ARBA" id="ARBA00022475"/>
    </source>
</evidence>
<feature type="transmembrane region" description="Helical" evidence="6">
    <location>
        <begin position="25"/>
        <end position="51"/>
    </location>
</feature>
<dbReference type="InterPro" id="IPR032816">
    <property type="entry name" value="VTT_dom"/>
</dbReference>
<dbReference type="InterPro" id="IPR015414">
    <property type="entry name" value="TMEM64"/>
</dbReference>
<comment type="caution">
    <text evidence="8">The sequence shown here is derived from an EMBL/GenBank/DDBJ whole genome shotgun (WGS) entry which is preliminary data.</text>
</comment>
<evidence type="ECO:0000256" key="4">
    <source>
        <dbReference type="ARBA" id="ARBA00022989"/>
    </source>
</evidence>
<feature type="transmembrane region" description="Helical" evidence="6">
    <location>
        <begin position="171"/>
        <end position="187"/>
    </location>
</feature>
<dbReference type="Proteomes" id="UP000295658">
    <property type="component" value="Unassembled WGS sequence"/>
</dbReference>
<keyword evidence="4 6" id="KW-1133">Transmembrane helix</keyword>
<proteinExistence type="inferred from homology"/>
<evidence type="ECO:0000259" key="7">
    <source>
        <dbReference type="Pfam" id="PF09335"/>
    </source>
</evidence>